<dbReference type="EMBL" id="JAAAIP010000027">
    <property type="protein sequence ID" value="KAG0328846.1"/>
    <property type="molecule type" value="Genomic_DNA"/>
</dbReference>
<dbReference type="Proteomes" id="UP000738325">
    <property type="component" value="Unassembled WGS sequence"/>
</dbReference>
<dbReference type="AlphaFoldDB" id="A0A9P6RTV8"/>
<dbReference type="SUPFAM" id="SSF52047">
    <property type="entry name" value="RNI-like"/>
    <property type="match status" value="1"/>
</dbReference>
<sequence length="464" mass="53608">MHTINALELPEITEIIVGYLNNLEPCLTVCKAWRSLYLPYYWYEAKTGIQVSSTGRARSFDPIRHDHYRKFIRVLTVYNDLGPINQSFDYPNLRWLRLCCRRSKNWGKYNTMDPVLKDFVNRHPSLECLDLDYIPHLIMTPAWTALVNHPRLETMRLRCNRTCEKWLEPVPDGFYPGNIISEDFWRVCTRLRTLDFSGSVQGCAPKNLVMSSIRRLRLARLFRISLMNQLDIIVTCPLLEDLDWMQAESGTYPEWVKFGQLAAKGTWPHLQRLSIDLHIEDVDLSQVIASMHQATKIDISFGSFGPLSFAALQRHAGTLQHLSIPYAMDSQMNRNVLCTFTRLEYLKTGDLDAKDIAESGPWACTSLRGMSVMISFGSGEDSLQPMVFERVSRLVHLEVLENRLDYISGTEPRHGLSFRLQSGMAALASLSQLRRVEFDSDIQDMDVDDARWIIDHWKRLETLR</sequence>
<dbReference type="InterPro" id="IPR032675">
    <property type="entry name" value="LRR_dom_sf"/>
</dbReference>
<organism evidence="1 2">
    <name type="scientific">Dissophora globulifera</name>
    <dbReference type="NCBI Taxonomy" id="979702"/>
    <lineage>
        <taxon>Eukaryota</taxon>
        <taxon>Fungi</taxon>
        <taxon>Fungi incertae sedis</taxon>
        <taxon>Mucoromycota</taxon>
        <taxon>Mortierellomycotina</taxon>
        <taxon>Mortierellomycetes</taxon>
        <taxon>Mortierellales</taxon>
        <taxon>Mortierellaceae</taxon>
        <taxon>Dissophora</taxon>
    </lineage>
</organism>
<feature type="non-terminal residue" evidence="1">
    <location>
        <position position="464"/>
    </location>
</feature>
<gene>
    <name evidence="1" type="ORF">BGZ99_004334</name>
</gene>
<evidence type="ECO:0000313" key="2">
    <source>
        <dbReference type="Proteomes" id="UP000738325"/>
    </source>
</evidence>
<comment type="caution">
    <text evidence="1">The sequence shown here is derived from an EMBL/GenBank/DDBJ whole genome shotgun (WGS) entry which is preliminary data.</text>
</comment>
<reference evidence="1" key="1">
    <citation type="journal article" date="2020" name="Fungal Divers.">
        <title>Resolving the Mortierellaceae phylogeny through synthesis of multi-gene phylogenetics and phylogenomics.</title>
        <authorList>
            <person name="Vandepol N."/>
            <person name="Liber J."/>
            <person name="Desiro A."/>
            <person name="Na H."/>
            <person name="Kennedy M."/>
            <person name="Barry K."/>
            <person name="Grigoriev I.V."/>
            <person name="Miller A.N."/>
            <person name="O'Donnell K."/>
            <person name="Stajich J.E."/>
            <person name="Bonito G."/>
        </authorList>
    </citation>
    <scope>NUCLEOTIDE SEQUENCE</scope>
    <source>
        <strain evidence="1">REB-010B</strain>
    </source>
</reference>
<keyword evidence="2" id="KW-1185">Reference proteome</keyword>
<accession>A0A9P6RTV8</accession>
<evidence type="ECO:0000313" key="1">
    <source>
        <dbReference type="EMBL" id="KAG0328846.1"/>
    </source>
</evidence>
<dbReference type="OrthoDB" id="2432222at2759"/>
<dbReference type="Gene3D" id="3.80.10.10">
    <property type="entry name" value="Ribonuclease Inhibitor"/>
    <property type="match status" value="1"/>
</dbReference>
<name>A0A9P6RTV8_9FUNG</name>
<protein>
    <submittedName>
        <fullName evidence="1">Uncharacterized protein</fullName>
    </submittedName>
</protein>
<proteinExistence type="predicted"/>